<evidence type="ECO:0000313" key="2">
    <source>
        <dbReference type="EMBL" id="HIJ99964.1"/>
    </source>
</evidence>
<evidence type="ECO:0000313" key="3">
    <source>
        <dbReference type="Proteomes" id="UP000646946"/>
    </source>
</evidence>
<dbReference type="CDD" id="cd21695">
    <property type="entry name" value="GINS_B_archaea_Gins51"/>
    <property type="match status" value="1"/>
</dbReference>
<dbReference type="SUPFAM" id="SSF158573">
    <property type="entry name" value="GINS helical bundle-like"/>
    <property type="match status" value="1"/>
</dbReference>
<keyword evidence="3" id="KW-1185">Reference proteome</keyword>
<evidence type="ECO:0000259" key="1">
    <source>
        <dbReference type="Pfam" id="PF22090"/>
    </source>
</evidence>
<proteinExistence type="predicted"/>
<dbReference type="AlphaFoldDB" id="A0A832UUK1"/>
<dbReference type="EMBL" id="DVAB01000004">
    <property type="protein sequence ID" value="HIJ99964.1"/>
    <property type="molecule type" value="Genomic_DNA"/>
</dbReference>
<dbReference type="Gene3D" id="3.40.5.50">
    <property type="match status" value="1"/>
</dbReference>
<protein>
    <submittedName>
        <fullName evidence="2">DNA replication complex GINS family protein</fullName>
    </submittedName>
</protein>
<gene>
    <name evidence="2" type="ORF">H1016_00310</name>
</gene>
<dbReference type="InterPro" id="IPR036224">
    <property type="entry name" value="GINS_bundle-like_dom_sf"/>
</dbReference>
<dbReference type="Pfam" id="PF22090">
    <property type="entry name" value="Gins51_C"/>
    <property type="match status" value="1"/>
</dbReference>
<dbReference type="CDD" id="cd11714">
    <property type="entry name" value="GINS_A_archaea"/>
    <property type="match status" value="1"/>
</dbReference>
<name>A0A832UUK1_9ARCH</name>
<feature type="domain" description="Gins51 C-terminal" evidence="1">
    <location>
        <begin position="144"/>
        <end position="191"/>
    </location>
</feature>
<dbReference type="Proteomes" id="UP000646946">
    <property type="component" value="Unassembled WGS sequence"/>
</dbReference>
<comment type="caution">
    <text evidence="2">The sequence shown here is derived from an EMBL/GenBank/DDBJ whole genome shotgun (WGS) entry which is preliminary data.</text>
</comment>
<reference evidence="2 3" key="1">
    <citation type="journal article" name="Nat. Commun.">
        <title>Undinarchaeota illuminate DPANN phylogeny and the impact of gene transfer on archaeal evolution.</title>
        <authorList>
            <person name="Dombrowski N."/>
            <person name="Williams T.A."/>
            <person name="Sun J."/>
            <person name="Woodcroft B.J."/>
            <person name="Lee J.H."/>
            <person name="Minh B.Q."/>
            <person name="Rinke C."/>
            <person name="Spang A."/>
        </authorList>
    </citation>
    <scope>NUCLEOTIDE SEQUENCE [LARGE SCALE GENOMIC DNA]</scope>
    <source>
        <strain evidence="2">MAG_bin1129</strain>
    </source>
</reference>
<accession>A0A832UUK1</accession>
<sequence>MAIVTFETLREVQRKEKKSENLAELTDEFYAGVKDYFLRAAKTDANEGRNARSIFEDIIDRREKKILNQALRTVRMREKAEIKAMTTKERALFDTLVLTLGNFREHIDIDGNKFELKEVKTEEPEDIEEIIEHEKEAEEREEYVKVKLLEDVPEIVGADLHDYGPFKSGEVVKLPKENADIFVSKGKAEVV</sequence>
<organism evidence="2 3">
    <name type="scientific">Candidatus Naiadarchaeum limnaeum</name>
    <dbReference type="NCBI Taxonomy" id="2756139"/>
    <lineage>
        <taxon>Archaea</taxon>
        <taxon>Candidatus Undinarchaeota</taxon>
        <taxon>Candidatus Undinarchaeia</taxon>
        <taxon>Candidatus Naiadarchaeales</taxon>
        <taxon>Candidatus Naiadarchaeaceae</taxon>
        <taxon>Candidatus Naiadarchaeum</taxon>
    </lineage>
</organism>
<dbReference type="InterPro" id="IPR054314">
    <property type="entry name" value="Gins51_C"/>
</dbReference>